<dbReference type="VEuPathDB" id="FungiDB:TAPDE_002496"/>
<evidence type="ECO:0000256" key="2">
    <source>
        <dbReference type="ARBA" id="ARBA00005594"/>
    </source>
</evidence>
<dbReference type="InterPro" id="IPR029038">
    <property type="entry name" value="MetRS_Zn"/>
</dbReference>
<evidence type="ECO:0000256" key="12">
    <source>
        <dbReference type="RuleBase" id="RU363039"/>
    </source>
</evidence>
<dbReference type="SUPFAM" id="SSF47323">
    <property type="entry name" value="Anticodon-binding domain of a subclass of class I aminoacyl-tRNA synthetases"/>
    <property type="match status" value="1"/>
</dbReference>
<dbReference type="eggNOG" id="KOG1247">
    <property type="taxonomic scope" value="Eukaryota"/>
</dbReference>
<dbReference type="SUPFAM" id="SSF52374">
    <property type="entry name" value="Nucleotidylyl transferase"/>
    <property type="match status" value="1"/>
</dbReference>
<keyword evidence="7 12" id="KW-0067">ATP-binding</keyword>
<dbReference type="STRING" id="1097556.R4XDJ8"/>
<dbReference type="FunFam" id="1.10.730.10:FF:000037">
    <property type="entry name" value="Methionyl-tRNA synthetase"/>
    <property type="match status" value="1"/>
</dbReference>
<dbReference type="InterPro" id="IPR009080">
    <property type="entry name" value="tRNAsynth_Ia_anticodon-bd"/>
</dbReference>
<sequence>MSVKISIPVVESARASTFTDALKVLIAVECFHAEAQIATGTTDDKVVLELPKEHKSLFESNAIVRYLASLSYPLDAQGIESSLIEWEETFLSSNLIADENVQDKTLSSADSVVGRAGFVKGQINASQIVLFSSLYAHSAKIVANTNSSLEHLKGWYTNFMEIPQVLKGVENAAKYTTPSGTQTGPKPGKTKTKTKSIVEKSEPMPRGNGERKLKAGCQMTVIFEKEILPKAGERNVLITSALPYVNNVPHLGNIIGSVLSADVFARYNKARNRNTLFICGTDEYGTATETKALEEGITPQQLCDKFHTVHADVYKWFDIGFDKFGRTTTPQQTEIAQDIFMKLYDNGFLTEKSTTQLYDETHHKFLADRYVEGICPLCGYEDARGDQCDGCGQLLNPLELKEPRSKLGGKVVVRDSTHIFLCLDKLQKDTEEWAEASAAKGKWSPNGIQITRSWFKMGLNERGITRDLEWGTPVPLKSMDGKVLYVWFDATIGYISITANYTDQWKAWWQNPENVELYQFMGKDNVPFHTVVFPASLIGTKQNWTKLHHINTTEYLQYEGGKFSKSRNIGVFGNNAQDTGVPASVWRYYLLSNRPETSDTQFVWADFISKNNAELLSNLGNFVNRIIKFVNAKYGAVVPEFDATEDVGLVNQAGFISDVNGFLKQYIDMLESAKERAGLALLMQISSRGNQFLQDNKIDNALFANEPRKCAAVVGLGLNLVYLLSALTWPYMPSTAESMAEQLNAPLARIPDSWSMDILPGHNIGHAAYLFTRIDEKKEAEWKAQYGGGSGAK</sequence>
<gene>
    <name evidence="16" type="ORF">TAPDE_002496</name>
</gene>
<dbReference type="InterPro" id="IPR033911">
    <property type="entry name" value="MetRS_core"/>
</dbReference>
<dbReference type="CDD" id="cd07957">
    <property type="entry name" value="Anticodon_Ia_Met"/>
    <property type="match status" value="1"/>
</dbReference>
<feature type="domain" description="Methionyl/Leucyl tRNA synthetase" evidence="14">
    <location>
        <begin position="236"/>
        <end position="626"/>
    </location>
</feature>
<feature type="domain" description="Methionyl-tRNA synthetase anticodon-binding" evidence="15">
    <location>
        <begin position="653"/>
        <end position="789"/>
    </location>
</feature>
<dbReference type="PANTHER" id="PTHR45765">
    <property type="entry name" value="METHIONINE--TRNA LIGASE"/>
    <property type="match status" value="1"/>
</dbReference>
<dbReference type="InterPro" id="IPR041872">
    <property type="entry name" value="Anticodon_Met"/>
</dbReference>
<dbReference type="EMBL" id="CAHR02000087">
    <property type="protein sequence ID" value="CCG82483.1"/>
    <property type="molecule type" value="Genomic_DNA"/>
</dbReference>
<dbReference type="NCBIfam" id="TIGR00398">
    <property type="entry name" value="metG"/>
    <property type="match status" value="1"/>
</dbReference>
<evidence type="ECO:0000256" key="9">
    <source>
        <dbReference type="ARBA" id="ARBA00023146"/>
    </source>
</evidence>
<comment type="similarity">
    <text evidence="2 12">Belongs to the class-I aminoacyl-tRNA synthetase family.</text>
</comment>
<keyword evidence="8 12" id="KW-0648">Protein biosynthesis</keyword>
<dbReference type="InterPro" id="IPR015413">
    <property type="entry name" value="Methionyl/Leucyl_tRNA_Synth"/>
</dbReference>
<dbReference type="GO" id="GO:0017102">
    <property type="term" value="C:methionyl glutamyl tRNA synthetase complex"/>
    <property type="evidence" value="ECO:0007669"/>
    <property type="project" value="UniProtKB-ARBA"/>
</dbReference>
<dbReference type="InterPro" id="IPR023458">
    <property type="entry name" value="Met-tRNA_ligase_1"/>
</dbReference>
<keyword evidence="4" id="KW-0963">Cytoplasm</keyword>
<comment type="subcellular location">
    <subcellularLocation>
        <location evidence="1">Cytoplasm</location>
    </subcellularLocation>
</comment>
<dbReference type="Gene3D" id="3.40.50.620">
    <property type="entry name" value="HUPs"/>
    <property type="match status" value="1"/>
</dbReference>
<keyword evidence="6 12" id="KW-0547">Nucleotide-binding</keyword>
<evidence type="ECO:0000313" key="17">
    <source>
        <dbReference type="Proteomes" id="UP000013776"/>
    </source>
</evidence>
<dbReference type="Gene3D" id="1.10.730.10">
    <property type="entry name" value="Isoleucyl-tRNA Synthetase, Domain 1"/>
    <property type="match status" value="1"/>
</dbReference>
<dbReference type="OrthoDB" id="5844513at2759"/>
<evidence type="ECO:0000256" key="6">
    <source>
        <dbReference type="ARBA" id="ARBA00022741"/>
    </source>
</evidence>
<name>R4XDJ8_TAPDE</name>
<evidence type="ECO:0000256" key="11">
    <source>
        <dbReference type="ARBA" id="ARBA00047364"/>
    </source>
</evidence>
<keyword evidence="9 12" id="KW-0030">Aminoacyl-tRNA synthetase</keyword>
<protein>
    <recommendedName>
        <fullName evidence="3">methionine--tRNA ligase</fullName>
        <ecNumber evidence="3">6.1.1.10</ecNumber>
    </recommendedName>
    <alternativeName>
        <fullName evidence="10">Methionyl-tRNA synthetase</fullName>
    </alternativeName>
</protein>
<keyword evidence="5 12" id="KW-0436">Ligase</keyword>
<dbReference type="InterPro" id="IPR001412">
    <property type="entry name" value="aa-tRNA-synth_I_CS"/>
</dbReference>
<dbReference type="InterPro" id="IPR014758">
    <property type="entry name" value="Met-tRNA_synth"/>
</dbReference>
<reference evidence="16 17" key="1">
    <citation type="journal article" date="2013" name="MBio">
        <title>Genome sequencing of the plant pathogen Taphrina deformans, the causal agent of peach leaf curl.</title>
        <authorList>
            <person name="Cisse O.H."/>
            <person name="Almeida J.M.G.C.F."/>
            <person name="Fonseca A."/>
            <person name="Kumar A.A."/>
            <person name="Salojaervi J."/>
            <person name="Overmyer K."/>
            <person name="Hauser P.M."/>
            <person name="Pagni M."/>
        </authorList>
    </citation>
    <scope>NUCLEOTIDE SEQUENCE [LARGE SCALE GENOMIC DNA]</scope>
    <source>
        <strain evidence="17">PYCC 5710 / ATCC 11124 / CBS 356.35 / IMI 108563 / JCM 9778 / NBRC 8474</strain>
    </source>
</reference>
<dbReference type="GO" id="GO:0005524">
    <property type="term" value="F:ATP binding"/>
    <property type="evidence" value="ECO:0007669"/>
    <property type="project" value="UniProtKB-KW"/>
</dbReference>
<dbReference type="GO" id="GO:0006431">
    <property type="term" value="P:methionyl-tRNA aminoacylation"/>
    <property type="evidence" value="ECO:0007669"/>
    <property type="project" value="InterPro"/>
</dbReference>
<dbReference type="PROSITE" id="PS00178">
    <property type="entry name" value="AA_TRNA_LIGASE_I"/>
    <property type="match status" value="1"/>
</dbReference>
<feature type="region of interest" description="Disordered" evidence="13">
    <location>
        <begin position="175"/>
        <end position="211"/>
    </location>
</feature>
<accession>R4XDJ8</accession>
<dbReference type="Gene3D" id="1.20.1050.10">
    <property type="match status" value="1"/>
</dbReference>
<feature type="compositionally biased region" description="Low complexity" evidence="13">
    <location>
        <begin position="176"/>
        <end position="187"/>
    </location>
</feature>
<keyword evidence="17" id="KW-1185">Reference proteome</keyword>
<dbReference type="Gene3D" id="2.20.28.20">
    <property type="entry name" value="Methionyl-tRNA synthetase, Zn-domain"/>
    <property type="match status" value="1"/>
</dbReference>
<organism evidence="16 17">
    <name type="scientific">Taphrina deformans (strain PYCC 5710 / ATCC 11124 / CBS 356.35 / IMI 108563 / JCM 9778 / NBRC 8474)</name>
    <name type="common">Peach leaf curl fungus</name>
    <name type="synonym">Lalaria deformans</name>
    <dbReference type="NCBI Taxonomy" id="1097556"/>
    <lineage>
        <taxon>Eukaryota</taxon>
        <taxon>Fungi</taxon>
        <taxon>Dikarya</taxon>
        <taxon>Ascomycota</taxon>
        <taxon>Taphrinomycotina</taxon>
        <taxon>Taphrinomycetes</taxon>
        <taxon>Taphrinales</taxon>
        <taxon>Taphrinaceae</taxon>
        <taxon>Taphrina</taxon>
    </lineage>
</organism>
<dbReference type="Gene3D" id="3.40.30.10">
    <property type="entry name" value="Glutaredoxin"/>
    <property type="match status" value="1"/>
</dbReference>
<dbReference type="SUPFAM" id="SSF57770">
    <property type="entry name" value="Methionyl-tRNA synthetase (MetRS), Zn-domain"/>
    <property type="match status" value="1"/>
</dbReference>
<evidence type="ECO:0000256" key="10">
    <source>
        <dbReference type="ARBA" id="ARBA00030904"/>
    </source>
</evidence>
<evidence type="ECO:0000256" key="8">
    <source>
        <dbReference type="ARBA" id="ARBA00022917"/>
    </source>
</evidence>
<dbReference type="PRINTS" id="PR01041">
    <property type="entry name" value="TRNASYNTHMET"/>
</dbReference>
<evidence type="ECO:0000256" key="4">
    <source>
        <dbReference type="ARBA" id="ARBA00022490"/>
    </source>
</evidence>
<dbReference type="PANTHER" id="PTHR45765:SF1">
    <property type="entry name" value="METHIONINE--TRNA LIGASE, CYTOPLASMIC"/>
    <property type="match status" value="1"/>
</dbReference>
<dbReference type="Pfam" id="PF09334">
    <property type="entry name" value="tRNA-synt_1g"/>
    <property type="match status" value="1"/>
</dbReference>
<dbReference type="Pfam" id="PF19303">
    <property type="entry name" value="Anticodon_3"/>
    <property type="match status" value="1"/>
</dbReference>
<evidence type="ECO:0000313" key="16">
    <source>
        <dbReference type="EMBL" id="CCG82483.1"/>
    </source>
</evidence>
<dbReference type="EC" id="6.1.1.10" evidence="3"/>
<dbReference type="CDD" id="cd00814">
    <property type="entry name" value="MetRS_core"/>
    <property type="match status" value="1"/>
</dbReference>
<comment type="caution">
    <text evidence="16">The sequence shown here is derived from an EMBL/GenBank/DDBJ whole genome shotgun (WGS) entry which is preliminary data.</text>
</comment>
<evidence type="ECO:0000256" key="13">
    <source>
        <dbReference type="SAM" id="MobiDB-lite"/>
    </source>
</evidence>
<evidence type="ECO:0000259" key="15">
    <source>
        <dbReference type="Pfam" id="PF19303"/>
    </source>
</evidence>
<dbReference type="AlphaFoldDB" id="R4XDJ8"/>
<dbReference type="Proteomes" id="UP000013776">
    <property type="component" value="Unassembled WGS sequence"/>
</dbReference>
<evidence type="ECO:0000256" key="3">
    <source>
        <dbReference type="ARBA" id="ARBA00012838"/>
    </source>
</evidence>
<feature type="compositionally biased region" description="Basic and acidic residues" evidence="13">
    <location>
        <begin position="196"/>
        <end position="211"/>
    </location>
</feature>
<evidence type="ECO:0000256" key="5">
    <source>
        <dbReference type="ARBA" id="ARBA00022598"/>
    </source>
</evidence>
<dbReference type="FunFam" id="2.20.28.20:FF:000001">
    <property type="entry name" value="Methionine--tRNA ligase"/>
    <property type="match status" value="1"/>
</dbReference>
<proteinExistence type="inferred from homology"/>
<dbReference type="GO" id="GO:0010494">
    <property type="term" value="C:cytoplasmic stress granule"/>
    <property type="evidence" value="ECO:0007669"/>
    <property type="project" value="UniProtKB-ARBA"/>
</dbReference>
<comment type="catalytic activity">
    <reaction evidence="11">
        <text>tRNA(Met) + L-methionine + ATP = L-methionyl-tRNA(Met) + AMP + diphosphate</text>
        <dbReference type="Rhea" id="RHEA:13481"/>
        <dbReference type="Rhea" id="RHEA-COMP:9667"/>
        <dbReference type="Rhea" id="RHEA-COMP:9698"/>
        <dbReference type="ChEBI" id="CHEBI:30616"/>
        <dbReference type="ChEBI" id="CHEBI:33019"/>
        <dbReference type="ChEBI" id="CHEBI:57844"/>
        <dbReference type="ChEBI" id="CHEBI:78442"/>
        <dbReference type="ChEBI" id="CHEBI:78530"/>
        <dbReference type="ChEBI" id="CHEBI:456215"/>
        <dbReference type="EC" id="6.1.1.10"/>
    </reaction>
</comment>
<dbReference type="InterPro" id="IPR014729">
    <property type="entry name" value="Rossmann-like_a/b/a_fold"/>
</dbReference>
<evidence type="ECO:0000259" key="14">
    <source>
        <dbReference type="Pfam" id="PF09334"/>
    </source>
</evidence>
<dbReference type="GO" id="GO:0004825">
    <property type="term" value="F:methionine-tRNA ligase activity"/>
    <property type="evidence" value="ECO:0007669"/>
    <property type="project" value="UniProtKB-EC"/>
</dbReference>
<dbReference type="GO" id="GO:0017101">
    <property type="term" value="C:aminoacyl-tRNA synthetase multienzyme complex"/>
    <property type="evidence" value="ECO:0007669"/>
    <property type="project" value="TreeGrafter"/>
</dbReference>
<evidence type="ECO:0000256" key="7">
    <source>
        <dbReference type="ARBA" id="ARBA00022840"/>
    </source>
</evidence>
<dbReference type="GO" id="GO:0005829">
    <property type="term" value="C:cytosol"/>
    <property type="evidence" value="ECO:0007669"/>
    <property type="project" value="TreeGrafter"/>
</dbReference>
<evidence type="ECO:0000256" key="1">
    <source>
        <dbReference type="ARBA" id="ARBA00004496"/>
    </source>
</evidence>